<keyword evidence="7" id="KW-1185">Reference proteome</keyword>
<dbReference type="KEGG" id="ctak:4412677_02271"/>
<evidence type="ECO:0000256" key="4">
    <source>
        <dbReference type="PIRSR" id="PIRSR006325-1"/>
    </source>
</evidence>
<dbReference type="InterPro" id="IPR005271">
    <property type="entry name" value="CmoA"/>
</dbReference>
<evidence type="ECO:0000259" key="5">
    <source>
        <dbReference type="Pfam" id="PF13649"/>
    </source>
</evidence>
<feature type="domain" description="Methyltransferase" evidence="5">
    <location>
        <begin position="62"/>
        <end position="160"/>
    </location>
</feature>
<gene>
    <name evidence="3 6" type="primary">cmoA</name>
    <name evidence="6" type="ORF">SAMEA4412677_02271</name>
</gene>
<comment type="function">
    <text evidence="3">Catalyzes the conversion of S-adenosyl-L-methionine (SAM) to carboxy-S-adenosyl-L-methionine (Cx-SAM).</text>
</comment>
<protein>
    <recommendedName>
        <fullName evidence="3">Carboxy-S-adenosyl-L-methionine synthase</fullName>
        <shortName evidence="3">Cx-SAM synthase</shortName>
        <ecNumber evidence="3">2.1.3.-</ecNumber>
    </recommendedName>
</protein>
<comment type="caution">
    <text evidence="3">Lacks conserved residue(s) required for the propagation of feature annotation.</text>
</comment>
<dbReference type="PANTHER" id="PTHR43861:SF2">
    <property type="entry name" value="CARBOXY-S-ADENOSYL-L-METHIONINE SYNTHASE"/>
    <property type="match status" value="1"/>
</dbReference>
<proteinExistence type="inferred from homology"/>
<evidence type="ECO:0000256" key="3">
    <source>
        <dbReference type="HAMAP-Rule" id="MF_01589"/>
    </source>
</evidence>
<feature type="binding site" evidence="3">
    <location>
        <position position="201"/>
    </location>
    <ligand>
        <name>S-adenosyl-L-methionine</name>
        <dbReference type="ChEBI" id="CHEBI:59789"/>
    </ligand>
</feature>
<name>A0A239XUL8_9FLAO</name>
<reference evidence="6 7" key="1">
    <citation type="submission" date="2017-06" db="EMBL/GenBank/DDBJ databases">
        <authorList>
            <consortium name="Pathogen Informatics"/>
        </authorList>
    </citation>
    <scope>NUCLEOTIDE SEQUENCE [LARGE SCALE GENOMIC DNA]</scope>
    <source>
        <strain evidence="6 7">NCTC13490</strain>
    </source>
</reference>
<dbReference type="GO" id="GO:0002098">
    <property type="term" value="P:tRNA wobble uridine modification"/>
    <property type="evidence" value="ECO:0007669"/>
    <property type="project" value="InterPro"/>
</dbReference>
<dbReference type="PIRSF" id="PIRSF006325">
    <property type="entry name" value="MeTrfase_bac"/>
    <property type="match status" value="1"/>
</dbReference>
<evidence type="ECO:0000313" key="6">
    <source>
        <dbReference type="EMBL" id="SNV50110.1"/>
    </source>
</evidence>
<dbReference type="CDD" id="cd02440">
    <property type="entry name" value="AdoMet_MTases"/>
    <property type="match status" value="1"/>
</dbReference>
<dbReference type="Gene3D" id="3.40.50.150">
    <property type="entry name" value="Vaccinia Virus protein VP39"/>
    <property type="match status" value="1"/>
</dbReference>
<dbReference type="AlphaFoldDB" id="A0A239XUL8"/>
<dbReference type="PANTHER" id="PTHR43861">
    <property type="entry name" value="TRANS-ACONITATE 2-METHYLTRANSFERASE-RELATED"/>
    <property type="match status" value="1"/>
</dbReference>
<dbReference type="HAMAP" id="MF_01589">
    <property type="entry name" value="Cx_SAM_synthase"/>
    <property type="match status" value="1"/>
</dbReference>
<feature type="binding site" evidence="3 4">
    <location>
        <begin position="66"/>
        <end position="68"/>
    </location>
    <ligand>
        <name>S-adenosyl-L-methionine</name>
        <dbReference type="ChEBI" id="CHEBI:59789"/>
    </ligand>
</feature>
<dbReference type="InterPro" id="IPR041698">
    <property type="entry name" value="Methyltransf_25"/>
</dbReference>
<keyword evidence="2 3" id="KW-0949">S-adenosyl-L-methionine</keyword>
<evidence type="ECO:0000256" key="1">
    <source>
        <dbReference type="ARBA" id="ARBA00022679"/>
    </source>
</evidence>
<dbReference type="NCBIfam" id="TIGR00740">
    <property type="entry name" value="carboxy-S-adenosyl-L-methionine synthase CmoA"/>
    <property type="match status" value="1"/>
</dbReference>
<feature type="binding site" evidence="3">
    <location>
        <begin position="118"/>
        <end position="119"/>
    </location>
    <ligand>
        <name>S-adenosyl-L-methionine</name>
        <dbReference type="ChEBI" id="CHEBI:59789"/>
    </ligand>
</feature>
<dbReference type="Pfam" id="PF13649">
    <property type="entry name" value="Methyltransf_25"/>
    <property type="match status" value="1"/>
</dbReference>
<sequence length="250" mass="29164">MKNQTNSDKVFNEILKPSDFEFNQTVAGVFDDMVSRSVPFYHEMQRMTAEIAATHAKENTKVYDLGCSTGTTMLMMDKMVTEGIPFVGIDESEEMIAKCREKLSNFSMRREVELMAADLAAHFKIDNASVVTMVLVLQFIRPLQRLNIVKNIFEGLNKDGVFILIEKILTEEKSFNREYIDYYYDFKRRNEYSELEISQKREALENVLIPYKTSENINLLREAGFKEVEVFFRWYNFTGIIAKNLNDTDR</sequence>
<organism evidence="6 7">
    <name type="scientific">Chryseobacterium taklimakanense</name>
    <dbReference type="NCBI Taxonomy" id="536441"/>
    <lineage>
        <taxon>Bacteria</taxon>
        <taxon>Pseudomonadati</taxon>
        <taxon>Bacteroidota</taxon>
        <taxon>Flavobacteriia</taxon>
        <taxon>Flavobacteriales</taxon>
        <taxon>Weeksellaceae</taxon>
        <taxon>Chryseobacterium group</taxon>
        <taxon>Chryseobacterium</taxon>
    </lineage>
</organism>
<dbReference type="GO" id="GO:1904047">
    <property type="term" value="F:S-adenosyl-L-methionine binding"/>
    <property type="evidence" value="ECO:0007669"/>
    <property type="project" value="UniProtKB-UniRule"/>
</dbReference>
<dbReference type="Proteomes" id="UP000215196">
    <property type="component" value="Chromosome 1"/>
</dbReference>
<keyword evidence="6" id="KW-0489">Methyltransferase</keyword>
<evidence type="ECO:0000313" key="7">
    <source>
        <dbReference type="Proteomes" id="UP000215196"/>
    </source>
</evidence>
<comment type="catalytic activity">
    <reaction evidence="3">
        <text>prephenate + S-adenosyl-L-methionine = carboxy-S-adenosyl-L-methionine + 3-phenylpyruvate + H2O</text>
        <dbReference type="Rhea" id="RHEA:51692"/>
        <dbReference type="ChEBI" id="CHEBI:15377"/>
        <dbReference type="ChEBI" id="CHEBI:18005"/>
        <dbReference type="ChEBI" id="CHEBI:29934"/>
        <dbReference type="ChEBI" id="CHEBI:59789"/>
        <dbReference type="ChEBI" id="CHEBI:134278"/>
    </reaction>
</comment>
<dbReference type="GO" id="GO:0016743">
    <property type="term" value="F:carboxyl- or carbamoyltransferase activity"/>
    <property type="evidence" value="ECO:0007669"/>
    <property type="project" value="UniProtKB-UniRule"/>
</dbReference>
<dbReference type="EMBL" id="LT906465">
    <property type="protein sequence ID" value="SNV50110.1"/>
    <property type="molecule type" value="Genomic_DNA"/>
</dbReference>
<dbReference type="SUPFAM" id="SSF53335">
    <property type="entry name" value="S-adenosyl-L-methionine-dependent methyltransferases"/>
    <property type="match status" value="1"/>
</dbReference>
<dbReference type="InterPro" id="IPR029063">
    <property type="entry name" value="SAM-dependent_MTases_sf"/>
</dbReference>
<dbReference type="EC" id="2.1.3.-" evidence="3"/>
<feature type="binding site" evidence="3 4">
    <location>
        <position position="41"/>
    </location>
    <ligand>
        <name>S-adenosyl-L-methionine</name>
        <dbReference type="ChEBI" id="CHEBI:59789"/>
    </ligand>
</feature>
<dbReference type="GO" id="GO:0008168">
    <property type="term" value="F:methyltransferase activity"/>
    <property type="evidence" value="ECO:0007669"/>
    <property type="project" value="UniProtKB-KW"/>
</dbReference>
<keyword evidence="1 3" id="KW-0808">Transferase</keyword>
<evidence type="ECO:0000256" key="2">
    <source>
        <dbReference type="ARBA" id="ARBA00022691"/>
    </source>
</evidence>
<comment type="similarity">
    <text evidence="3">Belongs to the class I-like SAM-binding methyltransferase superfamily. Cx-SAM synthase family.</text>
</comment>
<accession>A0A239XUL8</accession>
<dbReference type="RefSeq" id="WP_095073226.1">
    <property type="nucleotide sequence ID" value="NZ_LT906465.1"/>
</dbReference>
<dbReference type="GO" id="GO:0032259">
    <property type="term" value="P:methylation"/>
    <property type="evidence" value="ECO:0007669"/>
    <property type="project" value="UniProtKB-KW"/>
</dbReference>